<dbReference type="InterPro" id="IPR005467">
    <property type="entry name" value="His_kinase_dom"/>
</dbReference>
<evidence type="ECO:0000256" key="1">
    <source>
        <dbReference type="ARBA" id="ARBA00000085"/>
    </source>
</evidence>
<dbReference type="Pfam" id="PF00512">
    <property type="entry name" value="HisKA"/>
    <property type="match status" value="1"/>
</dbReference>
<evidence type="ECO:0000256" key="9">
    <source>
        <dbReference type="ARBA" id="ARBA00064003"/>
    </source>
</evidence>
<dbReference type="CDD" id="cd17546">
    <property type="entry name" value="REC_hyHK_CKI1_RcsC-like"/>
    <property type="match status" value="2"/>
</dbReference>
<dbReference type="Gene3D" id="3.40.50.2300">
    <property type="match status" value="2"/>
</dbReference>
<dbReference type="InterPro" id="IPR003594">
    <property type="entry name" value="HATPase_dom"/>
</dbReference>
<dbReference type="SMART" id="SM00387">
    <property type="entry name" value="HATPase_c"/>
    <property type="match status" value="1"/>
</dbReference>
<keyword evidence="4" id="KW-0808">Transferase</keyword>
<dbReference type="SUPFAM" id="SSF47384">
    <property type="entry name" value="Homodimeric domain of signal transducing histidine kinase"/>
    <property type="match status" value="1"/>
</dbReference>
<organism evidence="16 17">
    <name type="scientific">Ruficoccus amylovorans</name>
    <dbReference type="NCBI Taxonomy" id="1804625"/>
    <lineage>
        <taxon>Bacteria</taxon>
        <taxon>Pseudomonadati</taxon>
        <taxon>Verrucomicrobiota</taxon>
        <taxon>Opitutia</taxon>
        <taxon>Puniceicoccales</taxon>
        <taxon>Cerasicoccaceae</taxon>
        <taxon>Ruficoccus</taxon>
    </lineage>
</organism>
<sequence length="719" mass="79736">MAMANNADRPEQAAQTGLPALAGHAHAIPGNLSLEGAQQEFARHRYKFMAVTENGRAIGLCSRDRINEKLGSRFGHSIYAKRPVRDHLLAHPEIVPVNADIPAVLKRVFSRPSERFYEDILVVDAAQQLVGLIAVDTLIHFQNSLLEEKIRQLEQNHSTLEEQKAKLESLADQLEAANAELSLARDDALEGTRLKSEFLANMSHEIRTPMNGIAGMVSLLMETELSEEQRHFATTVHKSADSLLNIINDILDFSKIEAGKLEINPEETPIRELIEEIVHTLAEAAASKRLEFILDIDADVPEWLVTDPLRYRQVLINLLGNAIKFTGAGEVVVKIRIERDAYRGLFLRTEVHDSGIGISRPDQERLFQAFIQGDGSTNRKYGGTGLGLAISRKLVTLMEGFMGCESSKGQGATFWFDLPLGGAGPSERRRTAHPFPPQLRALVIDDHALTRDILCRQIALLGISSQSADCAASGLRAVREAYERGESFDYVLVDLDMPETDGLEVCRQISQDPDLDELRVILLTIVGQSSNRKKFSEYGVNKTLYKPVCPSDLESALHSTRPELPASRRQSARPVENATAPLPPVEPMRVLLAEDSEANQAVAIGILEKLGCEVYLAMDGHEALDLLRAGEFDCILMDCQMPRLDGYAATRAIREGYHGIRQQDIHIIAMTAHAMQGDRQKCLQAGMNDYLSKPVTLHRMAEVLSHYQHTRRGRNSNPA</sequence>
<evidence type="ECO:0000256" key="11">
    <source>
        <dbReference type="PROSITE-ProRule" id="PRU00169"/>
    </source>
</evidence>
<dbReference type="AlphaFoldDB" id="A0A842HHB7"/>
<evidence type="ECO:0000313" key="16">
    <source>
        <dbReference type="EMBL" id="MBC2595388.1"/>
    </source>
</evidence>
<dbReference type="SUPFAM" id="SSF54631">
    <property type="entry name" value="CBS-domain pair"/>
    <property type="match status" value="1"/>
</dbReference>
<evidence type="ECO:0000256" key="2">
    <source>
        <dbReference type="ARBA" id="ARBA00012438"/>
    </source>
</evidence>
<dbReference type="InterPro" id="IPR046342">
    <property type="entry name" value="CBS_dom_sf"/>
</dbReference>
<dbReference type="SUPFAM" id="SSF52172">
    <property type="entry name" value="CheY-like"/>
    <property type="match status" value="2"/>
</dbReference>
<gene>
    <name evidence="16" type="ORF">H5P28_14060</name>
</gene>
<dbReference type="RefSeq" id="WP_185676339.1">
    <property type="nucleotide sequence ID" value="NZ_JACHVB010000035.1"/>
</dbReference>
<evidence type="ECO:0000256" key="6">
    <source>
        <dbReference type="ARBA" id="ARBA00022777"/>
    </source>
</evidence>
<evidence type="ECO:0000256" key="3">
    <source>
        <dbReference type="ARBA" id="ARBA00022553"/>
    </source>
</evidence>
<keyword evidence="12" id="KW-0175">Coiled coil</keyword>
<dbReference type="PANTHER" id="PTHR45339">
    <property type="entry name" value="HYBRID SIGNAL TRANSDUCTION HISTIDINE KINASE J"/>
    <property type="match status" value="1"/>
</dbReference>
<feature type="coiled-coil region" evidence="12">
    <location>
        <begin position="143"/>
        <end position="187"/>
    </location>
</feature>
<dbReference type="PROSITE" id="PS50110">
    <property type="entry name" value="RESPONSE_REGULATORY"/>
    <property type="match status" value="2"/>
</dbReference>
<dbReference type="CDD" id="cd00082">
    <property type="entry name" value="HisKA"/>
    <property type="match status" value="1"/>
</dbReference>
<keyword evidence="8" id="KW-0902">Two-component regulatory system</keyword>
<dbReference type="CDD" id="cd16922">
    <property type="entry name" value="HATPase_EvgS-ArcB-TorS-like"/>
    <property type="match status" value="1"/>
</dbReference>
<comment type="subunit">
    <text evidence="9">At low DSF concentrations, interacts with RpfF.</text>
</comment>
<dbReference type="SUPFAM" id="SSF55874">
    <property type="entry name" value="ATPase domain of HSP90 chaperone/DNA topoisomerase II/histidine kinase"/>
    <property type="match status" value="1"/>
</dbReference>
<dbReference type="InterPro" id="IPR011006">
    <property type="entry name" value="CheY-like_superfamily"/>
</dbReference>
<dbReference type="GO" id="GO:0000155">
    <property type="term" value="F:phosphorelay sensor kinase activity"/>
    <property type="evidence" value="ECO:0007669"/>
    <property type="project" value="InterPro"/>
</dbReference>
<evidence type="ECO:0000256" key="12">
    <source>
        <dbReference type="SAM" id="Coils"/>
    </source>
</evidence>
<accession>A0A842HHB7</accession>
<evidence type="ECO:0000256" key="8">
    <source>
        <dbReference type="ARBA" id="ARBA00023012"/>
    </source>
</evidence>
<comment type="caution">
    <text evidence="16">The sequence shown here is derived from an EMBL/GenBank/DDBJ whole genome shotgun (WGS) entry which is preliminary data.</text>
</comment>
<dbReference type="Gene3D" id="1.10.287.130">
    <property type="match status" value="1"/>
</dbReference>
<feature type="region of interest" description="Disordered" evidence="13">
    <location>
        <begin position="556"/>
        <end position="580"/>
    </location>
</feature>
<evidence type="ECO:0000256" key="13">
    <source>
        <dbReference type="SAM" id="MobiDB-lite"/>
    </source>
</evidence>
<dbReference type="PROSITE" id="PS50109">
    <property type="entry name" value="HIS_KIN"/>
    <property type="match status" value="1"/>
</dbReference>
<dbReference type="FunFam" id="1.10.287.130:FF:000002">
    <property type="entry name" value="Two-component osmosensing histidine kinase"/>
    <property type="match status" value="1"/>
</dbReference>
<evidence type="ECO:0000259" key="14">
    <source>
        <dbReference type="PROSITE" id="PS50109"/>
    </source>
</evidence>
<comment type="catalytic activity">
    <reaction evidence="1">
        <text>ATP + protein L-histidine = ADP + protein N-phospho-L-histidine.</text>
        <dbReference type="EC" id="2.7.13.3"/>
    </reaction>
</comment>
<dbReference type="EC" id="2.7.13.3" evidence="2"/>
<dbReference type="Gene3D" id="3.30.565.10">
    <property type="entry name" value="Histidine kinase-like ATPase, C-terminal domain"/>
    <property type="match status" value="1"/>
</dbReference>
<feature type="domain" description="Histidine kinase" evidence="14">
    <location>
        <begin position="201"/>
        <end position="422"/>
    </location>
</feature>
<dbReference type="GO" id="GO:0005524">
    <property type="term" value="F:ATP binding"/>
    <property type="evidence" value="ECO:0007669"/>
    <property type="project" value="UniProtKB-KW"/>
</dbReference>
<dbReference type="InterPro" id="IPR036097">
    <property type="entry name" value="HisK_dim/P_sf"/>
</dbReference>
<proteinExistence type="predicted"/>
<keyword evidence="17" id="KW-1185">Reference proteome</keyword>
<evidence type="ECO:0000256" key="10">
    <source>
        <dbReference type="ARBA" id="ARBA00068150"/>
    </source>
</evidence>
<feature type="domain" description="Response regulatory" evidence="15">
    <location>
        <begin position="440"/>
        <end position="561"/>
    </location>
</feature>
<dbReference type="PRINTS" id="PR00344">
    <property type="entry name" value="BCTRLSENSOR"/>
</dbReference>
<feature type="modified residue" description="4-aspartylphosphate" evidence="11">
    <location>
        <position position="638"/>
    </location>
</feature>
<dbReference type="EMBL" id="JACHVB010000035">
    <property type="protein sequence ID" value="MBC2595388.1"/>
    <property type="molecule type" value="Genomic_DNA"/>
</dbReference>
<keyword evidence="7" id="KW-0067">ATP-binding</keyword>
<dbReference type="InterPro" id="IPR001789">
    <property type="entry name" value="Sig_transdc_resp-reg_receiver"/>
</dbReference>
<dbReference type="InterPro" id="IPR003661">
    <property type="entry name" value="HisK_dim/P_dom"/>
</dbReference>
<keyword evidence="6" id="KW-0418">Kinase</keyword>
<dbReference type="PANTHER" id="PTHR45339:SF1">
    <property type="entry name" value="HYBRID SIGNAL TRANSDUCTION HISTIDINE KINASE J"/>
    <property type="match status" value="1"/>
</dbReference>
<feature type="modified residue" description="4-aspartylphosphate" evidence="11">
    <location>
        <position position="494"/>
    </location>
</feature>
<keyword evidence="3 11" id="KW-0597">Phosphoprotein</keyword>
<evidence type="ECO:0000256" key="5">
    <source>
        <dbReference type="ARBA" id="ARBA00022741"/>
    </source>
</evidence>
<dbReference type="Proteomes" id="UP000546464">
    <property type="component" value="Unassembled WGS sequence"/>
</dbReference>
<dbReference type="Pfam" id="PF00072">
    <property type="entry name" value="Response_reg"/>
    <property type="match status" value="2"/>
</dbReference>
<dbReference type="InterPro" id="IPR004358">
    <property type="entry name" value="Sig_transdc_His_kin-like_C"/>
</dbReference>
<evidence type="ECO:0000256" key="7">
    <source>
        <dbReference type="ARBA" id="ARBA00022840"/>
    </source>
</evidence>
<name>A0A842HHB7_9BACT</name>
<dbReference type="InterPro" id="IPR036890">
    <property type="entry name" value="HATPase_C_sf"/>
</dbReference>
<dbReference type="SMART" id="SM00448">
    <property type="entry name" value="REC"/>
    <property type="match status" value="2"/>
</dbReference>
<evidence type="ECO:0000259" key="15">
    <source>
        <dbReference type="PROSITE" id="PS50110"/>
    </source>
</evidence>
<evidence type="ECO:0000256" key="4">
    <source>
        <dbReference type="ARBA" id="ARBA00022679"/>
    </source>
</evidence>
<dbReference type="Pfam" id="PF02518">
    <property type="entry name" value="HATPase_c"/>
    <property type="match status" value="1"/>
</dbReference>
<evidence type="ECO:0000313" key="17">
    <source>
        <dbReference type="Proteomes" id="UP000546464"/>
    </source>
</evidence>
<dbReference type="SMART" id="SM00388">
    <property type="entry name" value="HisKA"/>
    <property type="match status" value="1"/>
</dbReference>
<reference evidence="16 17" key="1">
    <citation type="submission" date="2020-07" db="EMBL/GenBank/DDBJ databases">
        <authorList>
            <person name="Feng X."/>
        </authorList>
    </citation>
    <scope>NUCLEOTIDE SEQUENCE [LARGE SCALE GENOMIC DNA]</scope>
    <source>
        <strain evidence="16 17">JCM31066</strain>
    </source>
</reference>
<dbReference type="FunFam" id="3.30.565.10:FF:000010">
    <property type="entry name" value="Sensor histidine kinase RcsC"/>
    <property type="match status" value="1"/>
</dbReference>
<feature type="domain" description="Response regulatory" evidence="15">
    <location>
        <begin position="589"/>
        <end position="708"/>
    </location>
</feature>
<keyword evidence="5" id="KW-0547">Nucleotide-binding</keyword>
<protein>
    <recommendedName>
        <fullName evidence="10">Sensory/regulatory protein RpfC</fullName>
        <ecNumber evidence="2">2.7.13.3</ecNumber>
    </recommendedName>
</protein>